<protein>
    <submittedName>
        <fullName evidence="2">Peroxiredoxin</fullName>
    </submittedName>
</protein>
<accession>A0A521DPD8</accession>
<proteinExistence type="predicted"/>
<dbReference type="Proteomes" id="UP000316916">
    <property type="component" value="Unassembled WGS sequence"/>
</dbReference>
<dbReference type="CDD" id="cd02966">
    <property type="entry name" value="TlpA_like_family"/>
    <property type="match status" value="1"/>
</dbReference>
<dbReference type="GO" id="GO:0016209">
    <property type="term" value="F:antioxidant activity"/>
    <property type="evidence" value="ECO:0007669"/>
    <property type="project" value="InterPro"/>
</dbReference>
<dbReference type="AlphaFoldDB" id="A0A521DPD8"/>
<dbReference type="EMBL" id="FXTC01000005">
    <property type="protein sequence ID" value="SMO72790.1"/>
    <property type="molecule type" value="Genomic_DNA"/>
</dbReference>
<dbReference type="Pfam" id="PF00578">
    <property type="entry name" value="AhpC-TSA"/>
    <property type="match status" value="1"/>
</dbReference>
<organism evidence="2 3">
    <name type="scientific">Chryseobacterium rhizoplanae</name>
    <dbReference type="NCBI Taxonomy" id="1609531"/>
    <lineage>
        <taxon>Bacteria</taxon>
        <taxon>Pseudomonadati</taxon>
        <taxon>Bacteroidota</taxon>
        <taxon>Flavobacteriia</taxon>
        <taxon>Flavobacteriales</taxon>
        <taxon>Weeksellaceae</taxon>
        <taxon>Chryseobacterium group</taxon>
        <taxon>Chryseobacterium</taxon>
    </lineage>
</organism>
<feature type="domain" description="Thioredoxin" evidence="1">
    <location>
        <begin position="311"/>
        <end position="451"/>
    </location>
</feature>
<dbReference type="Gene3D" id="3.40.30.10">
    <property type="entry name" value="Glutaredoxin"/>
    <property type="match status" value="1"/>
</dbReference>
<dbReference type="PANTHER" id="PTHR42852">
    <property type="entry name" value="THIOL:DISULFIDE INTERCHANGE PROTEIN DSBE"/>
    <property type="match status" value="1"/>
</dbReference>
<dbReference type="InterPro" id="IPR036249">
    <property type="entry name" value="Thioredoxin-like_sf"/>
</dbReference>
<keyword evidence="3" id="KW-1185">Reference proteome</keyword>
<dbReference type="PANTHER" id="PTHR42852:SF17">
    <property type="entry name" value="THIOREDOXIN-LIKE PROTEIN HI_1115"/>
    <property type="match status" value="1"/>
</dbReference>
<name>A0A521DPD8_9FLAO</name>
<dbReference type="RefSeq" id="WP_142718490.1">
    <property type="nucleotide sequence ID" value="NZ_FXTC01000005.1"/>
</dbReference>
<gene>
    <name evidence="2" type="ORF">SAMN06265171_105283</name>
</gene>
<dbReference type="SUPFAM" id="SSF52833">
    <property type="entry name" value="Thioredoxin-like"/>
    <property type="match status" value="1"/>
</dbReference>
<dbReference type="InterPro" id="IPR000866">
    <property type="entry name" value="AhpC/TSA"/>
</dbReference>
<dbReference type="PROSITE" id="PS51352">
    <property type="entry name" value="THIOREDOXIN_2"/>
    <property type="match status" value="1"/>
</dbReference>
<evidence type="ECO:0000313" key="3">
    <source>
        <dbReference type="Proteomes" id="UP000316916"/>
    </source>
</evidence>
<evidence type="ECO:0000259" key="1">
    <source>
        <dbReference type="PROSITE" id="PS51352"/>
    </source>
</evidence>
<dbReference type="InterPro" id="IPR050553">
    <property type="entry name" value="Thioredoxin_ResA/DsbE_sf"/>
</dbReference>
<sequence length="472" mass="53114">MYYKNKLILIIIFLSTTISISGQSVSMYFPHFAGKTYDFILFQGKDTKVQKGTIPADGRFTLEVPKELSPYTGMSRWLITGTQEGGGLDMIIPGHNFSVECTSAIPDNKNIIYKNNDENSFLNSRYSAQKSIVDRFVAMNMVIKAYPKDDKNYSLYQKELAIQKDRYTGFQKNLEKNKDYASGFLQTVNLTNGLGGALKENEEDNRKEILRTITENISWTSLYSSGHWDGVIAIFTDLEEKKDGGQIFTTDFKRIGDRISDNKLYTEFTDRITYYLTQSGNDNIIAKLSPIVLGSGKITSYNGILSVYQKATPGNKAPDLTISSFENGSNVAKKIDFTDAQYQKTLLVFYLSDCGHCETEMKMLAEKQGDLLKSKIRLIAISGDTDQKVFKDGVDKLQWKATLSCDLQGMKGDNFMNYGVHATPTLFVIDQRGNIVTRESTAESALKALADPSTELWRKIRKPPRPYVAPQQ</sequence>
<evidence type="ECO:0000313" key="2">
    <source>
        <dbReference type="EMBL" id="SMO72790.1"/>
    </source>
</evidence>
<reference evidence="2 3" key="1">
    <citation type="submission" date="2017-05" db="EMBL/GenBank/DDBJ databases">
        <authorList>
            <person name="Varghese N."/>
            <person name="Submissions S."/>
        </authorList>
    </citation>
    <scope>NUCLEOTIDE SEQUENCE [LARGE SCALE GENOMIC DNA]</scope>
    <source>
        <strain evidence="2 3">DSM 29371</strain>
    </source>
</reference>
<dbReference type="GO" id="GO:0016491">
    <property type="term" value="F:oxidoreductase activity"/>
    <property type="evidence" value="ECO:0007669"/>
    <property type="project" value="InterPro"/>
</dbReference>
<dbReference type="InterPro" id="IPR013766">
    <property type="entry name" value="Thioredoxin_domain"/>
</dbReference>